<dbReference type="SMART" id="SM00440">
    <property type="entry name" value="ZnF_C2C2"/>
    <property type="match status" value="1"/>
</dbReference>
<dbReference type="Pfam" id="PF01096">
    <property type="entry name" value="Zn_ribbon_TFIIS"/>
    <property type="match status" value="1"/>
</dbReference>
<keyword evidence="5 7" id="KW-0539">Nucleus</keyword>
<proteinExistence type="inferred from homology"/>
<evidence type="ECO:0000256" key="8">
    <source>
        <dbReference type="RuleBase" id="RU368078"/>
    </source>
</evidence>
<dbReference type="SMART" id="SM00510">
    <property type="entry name" value="TFS2M"/>
    <property type="match status" value="1"/>
</dbReference>
<evidence type="ECO:0000259" key="12">
    <source>
        <dbReference type="PROSITE" id="PS51321"/>
    </source>
</evidence>
<evidence type="ECO:0000256" key="7">
    <source>
        <dbReference type="PROSITE-ProRule" id="PRU00649"/>
    </source>
</evidence>
<keyword evidence="8" id="KW-0805">Transcription regulation</keyword>
<feature type="domain" description="TFIIS central" evidence="12">
    <location>
        <begin position="176"/>
        <end position="291"/>
    </location>
</feature>
<dbReference type="InterPro" id="IPR003617">
    <property type="entry name" value="TFIIS/CRSP70_N_sub"/>
</dbReference>
<evidence type="ECO:0000259" key="10">
    <source>
        <dbReference type="PROSITE" id="PS51133"/>
    </source>
</evidence>
<dbReference type="Gene3D" id="1.10.472.30">
    <property type="entry name" value="Transcription elongation factor S-II, central domain"/>
    <property type="match status" value="1"/>
</dbReference>
<dbReference type="PANTHER" id="PTHR11477">
    <property type="entry name" value="TRANSCRIPTION FACTOR S-II ZINC FINGER DOMAIN-CONTAINING PROTEIN"/>
    <property type="match status" value="1"/>
</dbReference>
<comment type="similarity">
    <text evidence="8">Belongs to the TFS-II family.</text>
</comment>
<keyword evidence="4 8" id="KW-0862">Zinc</keyword>
<feature type="compositionally biased region" description="Gly residues" evidence="9">
    <location>
        <begin position="148"/>
        <end position="160"/>
    </location>
</feature>
<dbReference type="PROSITE" id="PS51321">
    <property type="entry name" value="TFIIS_CENTRAL"/>
    <property type="match status" value="1"/>
</dbReference>
<accession>A0ABQ7G6L3</accession>
<dbReference type="InterPro" id="IPR003618">
    <property type="entry name" value="TFIIS_cen_dom"/>
</dbReference>
<dbReference type="SUPFAM" id="SSF57783">
    <property type="entry name" value="Zinc beta-ribbon"/>
    <property type="match status" value="1"/>
</dbReference>
<organism evidence="13 14">
    <name type="scientific">Dunaliella salina</name>
    <name type="common">Green alga</name>
    <name type="synonym">Protococcus salinus</name>
    <dbReference type="NCBI Taxonomy" id="3046"/>
    <lineage>
        <taxon>Eukaryota</taxon>
        <taxon>Viridiplantae</taxon>
        <taxon>Chlorophyta</taxon>
        <taxon>core chlorophytes</taxon>
        <taxon>Chlorophyceae</taxon>
        <taxon>CS clade</taxon>
        <taxon>Chlamydomonadales</taxon>
        <taxon>Dunaliellaceae</taxon>
        <taxon>Dunaliella</taxon>
    </lineage>
</organism>
<evidence type="ECO:0000313" key="14">
    <source>
        <dbReference type="Proteomes" id="UP000815325"/>
    </source>
</evidence>
<feature type="compositionally biased region" description="Low complexity" evidence="9">
    <location>
        <begin position="113"/>
        <end position="125"/>
    </location>
</feature>
<keyword evidence="8" id="KW-0804">Transcription</keyword>
<dbReference type="SMART" id="SM00509">
    <property type="entry name" value="TFS2N"/>
    <property type="match status" value="1"/>
</dbReference>
<evidence type="ECO:0000256" key="5">
    <source>
        <dbReference type="ARBA" id="ARBA00023242"/>
    </source>
</evidence>
<comment type="subcellular location">
    <subcellularLocation>
        <location evidence="1 7 8">Nucleus</location>
    </subcellularLocation>
</comment>
<dbReference type="PANTHER" id="PTHR11477:SF0">
    <property type="entry name" value="IP08861P-RELATED"/>
    <property type="match status" value="1"/>
</dbReference>
<evidence type="ECO:0000256" key="9">
    <source>
        <dbReference type="SAM" id="MobiDB-lite"/>
    </source>
</evidence>
<dbReference type="SUPFAM" id="SSF47676">
    <property type="entry name" value="Conserved domain common to transcription factors TFIIS, elongin A, CRSP70"/>
    <property type="match status" value="1"/>
</dbReference>
<dbReference type="Pfam" id="PF07500">
    <property type="entry name" value="TFIIS_M"/>
    <property type="match status" value="1"/>
</dbReference>
<evidence type="ECO:0000313" key="13">
    <source>
        <dbReference type="EMBL" id="KAF5830250.1"/>
    </source>
</evidence>
<dbReference type="InterPro" id="IPR035441">
    <property type="entry name" value="TFIIS/LEDGF_dom_sf"/>
</dbReference>
<dbReference type="InterPro" id="IPR035100">
    <property type="entry name" value="TF_IIS-typ"/>
</dbReference>
<dbReference type="Gene3D" id="1.20.930.10">
    <property type="entry name" value="Conserved domain common to transcription factors TFIIS, elongin A, CRSP70"/>
    <property type="match status" value="1"/>
</dbReference>
<dbReference type="InterPro" id="IPR006289">
    <property type="entry name" value="TFSII"/>
</dbReference>
<keyword evidence="14" id="KW-1185">Reference proteome</keyword>
<evidence type="ECO:0000256" key="3">
    <source>
        <dbReference type="ARBA" id="ARBA00022771"/>
    </source>
</evidence>
<dbReference type="Pfam" id="PF08711">
    <property type="entry name" value="Med26"/>
    <property type="match status" value="1"/>
</dbReference>
<evidence type="ECO:0000259" key="11">
    <source>
        <dbReference type="PROSITE" id="PS51319"/>
    </source>
</evidence>
<feature type="region of interest" description="Disordered" evidence="9">
    <location>
        <begin position="93"/>
        <end position="175"/>
    </location>
</feature>
<evidence type="ECO:0000256" key="4">
    <source>
        <dbReference type="ARBA" id="ARBA00022833"/>
    </source>
</evidence>
<dbReference type="SUPFAM" id="SSF46942">
    <property type="entry name" value="Elongation factor TFIIS domain 2"/>
    <property type="match status" value="1"/>
</dbReference>
<dbReference type="PROSITE" id="PS51319">
    <property type="entry name" value="TFIIS_N"/>
    <property type="match status" value="1"/>
</dbReference>
<dbReference type="PROSITE" id="PS51133">
    <property type="entry name" value="ZF_TFIIS_2"/>
    <property type="match status" value="1"/>
</dbReference>
<dbReference type="CDD" id="cd13749">
    <property type="entry name" value="Zn-ribbon_TFIIS"/>
    <property type="match status" value="1"/>
</dbReference>
<evidence type="ECO:0000256" key="1">
    <source>
        <dbReference type="ARBA" id="ARBA00004123"/>
    </source>
</evidence>
<feature type="domain" description="TFIIS N-terminal" evidence="11">
    <location>
        <begin position="13"/>
        <end position="91"/>
    </location>
</feature>
<evidence type="ECO:0000256" key="2">
    <source>
        <dbReference type="ARBA" id="ARBA00022723"/>
    </source>
</evidence>
<gene>
    <name evidence="13" type="ORF">DUNSADRAFT_14823</name>
</gene>
<keyword evidence="2 8" id="KW-0479">Metal-binding</keyword>
<evidence type="ECO:0000256" key="6">
    <source>
        <dbReference type="PROSITE-ProRule" id="PRU00472"/>
    </source>
</evidence>
<name>A0ABQ7G6L3_DUNSA</name>
<reference evidence="13" key="1">
    <citation type="submission" date="2017-08" db="EMBL/GenBank/DDBJ databases">
        <authorList>
            <person name="Polle J.E."/>
            <person name="Barry K."/>
            <person name="Cushman J."/>
            <person name="Schmutz J."/>
            <person name="Tran D."/>
            <person name="Hathwaick L.T."/>
            <person name="Yim W.C."/>
            <person name="Jenkins J."/>
            <person name="Mckie-Krisberg Z.M."/>
            <person name="Prochnik S."/>
            <person name="Lindquist E."/>
            <person name="Dockter R.B."/>
            <person name="Adam C."/>
            <person name="Molina H."/>
            <person name="Bunkerborg J."/>
            <person name="Jin E."/>
            <person name="Buchheim M."/>
            <person name="Magnuson J."/>
        </authorList>
    </citation>
    <scope>NUCLEOTIDE SEQUENCE</scope>
    <source>
        <strain evidence="13">CCAP 19/18</strain>
    </source>
</reference>
<feature type="compositionally biased region" description="Gly residues" evidence="9">
    <location>
        <begin position="126"/>
        <end position="141"/>
    </location>
</feature>
<dbReference type="InterPro" id="IPR036575">
    <property type="entry name" value="TFIIS_cen_dom_sf"/>
</dbReference>
<protein>
    <recommendedName>
        <fullName evidence="8">Transcription elongation factor</fullName>
    </recommendedName>
</protein>
<dbReference type="Proteomes" id="UP000815325">
    <property type="component" value="Unassembled WGS sequence"/>
</dbReference>
<dbReference type="NCBIfam" id="TIGR01385">
    <property type="entry name" value="TFSII"/>
    <property type="match status" value="1"/>
</dbReference>
<dbReference type="PIRSF" id="PIRSF006704">
    <property type="entry name" value="TF_IIS"/>
    <property type="match status" value="1"/>
</dbReference>
<dbReference type="EMBL" id="MU070064">
    <property type="protein sequence ID" value="KAF5830250.1"/>
    <property type="molecule type" value="Genomic_DNA"/>
</dbReference>
<sequence length="336" mass="35809">MTIAEVELNQLVNAAVNACKKASETEGGDVSEVGRAVDALRVLAQQQVSAELLARTEAGKRLRKLTKHTSSDVCQAAAAAIDAWKECVRKDQAAAAKEKPAPSQQTPVKQEQHQGPGSSSQAGAGAADGGQGNAAGEGGNGRASQEPGGEGPSTSAGGGSRQQPMNLDPPKTGDETRDKIRKLIAEALSLALASGVDGDPCASAVGVEEAMHTQNGGVNPKYKAKYRNLAFNLKDPKNPELRAKVLTGEIPGDTLINMSAEEMAPPEMRIKNEQIREHMKNEAVRGQSMLPSTDLFQCGKCRQRKCTYYQMQTRSADEPMTTFVQCTVCNNRWKFC</sequence>
<dbReference type="PROSITE" id="PS00466">
    <property type="entry name" value="ZF_TFIIS_1"/>
    <property type="match status" value="1"/>
</dbReference>
<comment type="function">
    <text evidence="8">Necessary for efficient RNA polymerase II transcription elongation past template-encoded arresting sites.</text>
</comment>
<dbReference type="InterPro" id="IPR001222">
    <property type="entry name" value="Znf_TFIIS"/>
</dbReference>
<feature type="domain" description="TFIIS-type" evidence="10">
    <location>
        <begin position="294"/>
        <end position="334"/>
    </location>
</feature>
<keyword evidence="3 6" id="KW-0863">Zinc-finger</keyword>
<comment type="caution">
    <text evidence="13">The sequence shown here is derived from an EMBL/GenBank/DDBJ whole genome shotgun (WGS) entry which is preliminary data.</text>
</comment>
<keyword evidence="8" id="KW-0238">DNA-binding</keyword>
<dbReference type="InterPro" id="IPR017923">
    <property type="entry name" value="TFIIS_N"/>
</dbReference>
<dbReference type="Gene3D" id="2.20.25.10">
    <property type="match status" value="1"/>
</dbReference>